<organism evidence="4 5">
    <name type="scientific">Candidatus Tanganyikabacteria bacterium</name>
    <dbReference type="NCBI Taxonomy" id="2961651"/>
    <lineage>
        <taxon>Bacteria</taxon>
        <taxon>Bacillati</taxon>
        <taxon>Candidatus Sericytochromatia</taxon>
        <taxon>Candidatus Tanganyikabacteria</taxon>
    </lineage>
</organism>
<dbReference type="EMBL" id="VGJX01000651">
    <property type="protein sequence ID" value="MBM3275613.1"/>
    <property type="molecule type" value="Genomic_DNA"/>
</dbReference>
<evidence type="ECO:0000313" key="5">
    <source>
        <dbReference type="Proteomes" id="UP000703893"/>
    </source>
</evidence>
<feature type="domain" description="Tr-type G" evidence="3">
    <location>
        <begin position="4"/>
        <end position="218"/>
    </location>
</feature>
<proteinExistence type="predicted"/>
<dbReference type="PANTHER" id="PTHR43261:SF6">
    <property type="entry name" value="ELONGATION FACTOR G-LIKE PROTEIN"/>
    <property type="match status" value="1"/>
</dbReference>
<dbReference type="InterPro" id="IPR005225">
    <property type="entry name" value="Small_GTP-bd"/>
</dbReference>
<keyword evidence="1" id="KW-0547">Nucleotide-binding</keyword>
<dbReference type="PANTHER" id="PTHR43261">
    <property type="entry name" value="TRANSLATION ELONGATION FACTOR G-RELATED"/>
    <property type="match status" value="1"/>
</dbReference>
<dbReference type="InterPro" id="IPR000795">
    <property type="entry name" value="T_Tr_GTP-bd_dom"/>
</dbReference>
<dbReference type="GO" id="GO:0032790">
    <property type="term" value="P:ribosome disassembly"/>
    <property type="evidence" value="ECO:0007669"/>
    <property type="project" value="TreeGrafter"/>
</dbReference>
<feature type="non-terminal residue" evidence="4">
    <location>
        <position position="230"/>
    </location>
</feature>
<name>A0A938BNP8_9BACT</name>
<dbReference type="PRINTS" id="PR00315">
    <property type="entry name" value="ELONGATNFCT"/>
</dbReference>
<dbReference type="Proteomes" id="UP000703893">
    <property type="component" value="Unassembled WGS sequence"/>
</dbReference>
<dbReference type="AlphaFoldDB" id="A0A938BNP8"/>
<dbReference type="GO" id="GO:0003924">
    <property type="term" value="F:GTPase activity"/>
    <property type="evidence" value="ECO:0007669"/>
    <property type="project" value="InterPro"/>
</dbReference>
<reference evidence="4 5" key="1">
    <citation type="submission" date="2019-03" db="EMBL/GenBank/DDBJ databases">
        <title>Lake Tanganyika Metagenome-Assembled Genomes (MAGs).</title>
        <authorList>
            <person name="Tran P."/>
        </authorList>
    </citation>
    <scope>NUCLEOTIDE SEQUENCE [LARGE SCALE GENOMIC DNA]</scope>
    <source>
        <strain evidence="4">K_DeepCast_65m_m2_236</strain>
    </source>
</reference>
<keyword evidence="2" id="KW-0342">GTP-binding</keyword>
<accession>A0A938BNP8</accession>
<protein>
    <submittedName>
        <fullName evidence="4">GTP-binding protein</fullName>
    </submittedName>
</protein>
<dbReference type="GO" id="GO:0005525">
    <property type="term" value="F:GTP binding"/>
    <property type="evidence" value="ECO:0007669"/>
    <property type="project" value="UniProtKB-KW"/>
</dbReference>
<dbReference type="NCBIfam" id="TIGR00231">
    <property type="entry name" value="small_GTP"/>
    <property type="match status" value="1"/>
</dbReference>
<evidence type="ECO:0000259" key="3">
    <source>
        <dbReference type="PROSITE" id="PS51722"/>
    </source>
</evidence>
<dbReference type="Pfam" id="PF00009">
    <property type="entry name" value="GTP_EFTU"/>
    <property type="match status" value="1"/>
</dbReference>
<dbReference type="InterPro" id="IPR027417">
    <property type="entry name" value="P-loop_NTPase"/>
</dbReference>
<sequence length="230" mass="24725">MDVSSIRNVVLIGAGATGKTSLVESLLHDMGATTAKGSIEQGNTAMDFDEEEHKRHHSITTSWANLSYQGHEVNIVDTPGYADFQSDMRYAVISGDSALLVVDATRGVDATTRKLYGILSERKLPITFFVNKLSSDKAQSFDDTLKGIKEHLSGSATPLVYPNGTGLNFKGVINLVDPKDVPGDLKDAVEKAATGLIESVAETDEALMNKYFEEGTLSSEDLAANLRKAV</sequence>
<dbReference type="SUPFAM" id="SSF52540">
    <property type="entry name" value="P-loop containing nucleoside triphosphate hydrolases"/>
    <property type="match status" value="1"/>
</dbReference>
<comment type="caution">
    <text evidence="4">The sequence shown here is derived from an EMBL/GenBank/DDBJ whole genome shotgun (WGS) entry which is preliminary data.</text>
</comment>
<evidence type="ECO:0000256" key="1">
    <source>
        <dbReference type="ARBA" id="ARBA00022741"/>
    </source>
</evidence>
<gene>
    <name evidence="4" type="ORF">FJZ00_10695</name>
</gene>
<dbReference type="PROSITE" id="PS51722">
    <property type="entry name" value="G_TR_2"/>
    <property type="match status" value="1"/>
</dbReference>
<dbReference type="Gene3D" id="3.40.50.300">
    <property type="entry name" value="P-loop containing nucleotide triphosphate hydrolases"/>
    <property type="match status" value="1"/>
</dbReference>
<evidence type="ECO:0000256" key="2">
    <source>
        <dbReference type="ARBA" id="ARBA00023134"/>
    </source>
</evidence>
<evidence type="ECO:0000313" key="4">
    <source>
        <dbReference type="EMBL" id="MBM3275613.1"/>
    </source>
</evidence>